<proteinExistence type="predicted"/>
<dbReference type="InterPro" id="IPR001268">
    <property type="entry name" value="NADH_UbQ_OxRdtase_30kDa_su"/>
</dbReference>
<dbReference type="EMBL" id="JAPTGB010000007">
    <property type="protein sequence ID" value="MCZ0860495.1"/>
    <property type="molecule type" value="Genomic_DNA"/>
</dbReference>
<gene>
    <name evidence="2" type="ORF">O0S10_04520</name>
</gene>
<evidence type="ECO:0000313" key="3">
    <source>
        <dbReference type="Proteomes" id="UP001141422"/>
    </source>
</evidence>
<protein>
    <submittedName>
        <fullName evidence="2">NADH-quinone oxidoreductase subunit C</fullName>
        <ecNumber evidence="2">1.6.5.9</ecNumber>
    </submittedName>
</protein>
<sequence length="128" mass="14098">MTMEIIPASPAGIEKIAADMKAEGRRLVVITCTAAAEEYDITYSFDKDNDLVHYRITVPEETVIPSIGASYGGAFVYENEIHDLYGFTFTGMTLDFGGTFIRTSVPYPFKKKETPAPTVTKVSREDAS</sequence>
<reference evidence="2" key="1">
    <citation type="submission" date="2022-12" db="EMBL/GenBank/DDBJ databases">
        <title>Isolation and characterisation of novel Methanocorpusculum spp. from native Australian herbivores indicates the genus is ancestrally host-associated.</title>
        <authorList>
            <person name="Volmer J.G."/>
            <person name="Soo R.M."/>
            <person name="Evans P.N."/>
            <person name="Hoedt E.C."/>
            <person name="Astorga Alsina A.L."/>
            <person name="Woodcroft B.J."/>
            <person name="Tyson G.W."/>
            <person name="Hugenholtz P."/>
            <person name="Morrison M."/>
        </authorList>
    </citation>
    <scope>NUCLEOTIDE SEQUENCE</scope>
    <source>
        <strain evidence="2">MG</strain>
    </source>
</reference>
<dbReference type="Pfam" id="PF00329">
    <property type="entry name" value="Complex1_30kDa"/>
    <property type="match status" value="1"/>
</dbReference>
<keyword evidence="2" id="KW-0560">Oxidoreductase</keyword>
<dbReference type="Proteomes" id="UP001141422">
    <property type="component" value="Unassembled WGS sequence"/>
</dbReference>
<dbReference type="InterPro" id="IPR037232">
    <property type="entry name" value="NADH_quin_OxRdtase_su_C/D-like"/>
</dbReference>
<dbReference type="RefSeq" id="WP_268924706.1">
    <property type="nucleotide sequence ID" value="NZ_JAPTGB010000007.1"/>
</dbReference>
<evidence type="ECO:0000313" key="2">
    <source>
        <dbReference type="EMBL" id="MCZ0860495.1"/>
    </source>
</evidence>
<name>A0ABT4IFJ3_9EURY</name>
<dbReference type="EC" id="1.6.5.9" evidence="2"/>
<dbReference type="GO" id="GO:0050136">
    <property type="term" value="F:NADH dehydrogenase (quinone) (non-electrogenic) activity"/>
    <property type="evidence" value="ECO:0007669"/>
    <property type="project" value="UniProtKB-EC"/>
</dbReference>
<keyword evidence="3" id="KW-1185">Reference proteome</keyword>
<dbReference type="Gene3D" id="3.30.460.80">
    <property type="entry name" value="NADH:ubiquinone oxidoreductase, 30kDa subunit"/>
    <property type="match status" value="1"/>
</dbReference>
<evidence type="ECO:0000259" key="1">
    <source>
        <dbReference type="Pfam" id="PF00329"/>
    </source>
</evidence>
<accession>A0ABT4IFJ3</accession>
<dbReference type="SUPFAM" id="SSF143243">
    <property type="entry name" value="Nqo5-like"/>
    <property type="match status" value="1"/>
</dbReference>
<comment type="caution">
    <text evidence="2">The sequence shown here is derived from an EMBL/GenBank/DDBJ whole genome shotgun (WGS) entry which is preliminary data.</text>
</comment>
<feature type="domain" description="NADH:ubiquinone oxidoreductase 30kDa subunit" evidence="1">
    <location>
        <begin position="10"/>
        <end position="93"/>
    </location>
</feature>
<organism evidence="2 3">
    <name type="scientific">Methanocorpusculum petauri</name>
    <dbReference type="NCBI Taxonomy" id="3002863"/>
    <lineage>
        <taxon>Archaea</taxon>
        <taxon>Methanobacteriati</taxon>
        <taxon>Methanobacteriota</taxon>
        <taxon>Stenosarchaea group</taxon>
        <taxon>Methanomicrobia</taxon>
        <taxon>Methanomicrobiales</taxon>
        <taxon>Methanocorpusculaceae</taxon>
        <taxon>Methanocorpusculum</taxon>
    </lineage>
</organism>